<dbReference type="GO" id="GO:0044718">
    <property type="term" value="P:siderophore transmembrane transport"/>
    <property type="evidence" value="ECO:0007669"/>
    <property type="project" value="TreeGrafter"/>
</dbReference>
<organism evidence="11 12">
    <name type="scientific">Thermanaerovibrio velox DSM 12556</name>
    <dbReference type="NCBI Taxonomy" id="926567"/>
    <lineage>
        <taxon>Bacteria</taxon>
        <taxon>Thermotogati</taxon>
        <taxon>Synergistota</taxon>
        <taxon>Synergistia</taxon>
        <taxon>Synergistales</taxon>
        <taxon>Synergistaceae</taxon>
        <taxon>Thermanaerovibrio</taxon>
    </lineage>
</organism>
<comment type="similarity">
    <text evidence="9">Belongs to the TonB-dependent receptor family.</text>
</comment>
<dbReference type="CDD" id="cd01347">
    <property type="entry name" value="ligand_gated_channel"/>
    <property type="match status" value="1"/>
</dbReference>
<evidence type="ECO:0000256" key="5">
    <source>
        <dbReference type="ARBA" id="ARBA00022729"/>
    </source>
</evidence>
<evidence type="ECO:0000256" key="4">
    <source>
        <dbReference type="ARBA" id="ARBA00022692"/>
    </source>
</evidence>
<sequence>MIRFRCSSHVLVRLGLGALLLALLSSPLPVRGMEVPVVEVTGSRLADQLADLPSQGYVITSADMASRGFQNLQEALDSLPGVSGLVNGAGMAQSKGISIRGMTTETLLLVDGVPFMTSSYGAGAVLGAPFDLRSIPISSVERVEVVKGASSALYGSHGAAGVINVITVKGASGPGGPFQARFTAGSGGYGMGSFSAAAASSSMWARVSYSREEEGEREIRLRGNGLRDFSKDYRSNHYGLSAGSASGRGWEFSSQWGDYSSRWTYDGADNHQDNSYSRVALTVPLGGMKLKGYYGESAKKVFDSSGRSDYRDRNMGLSLEGRGRLWGNGAAYGLEVRRDDSDYLNVDNPWGNNDPYDLKRDGIIAYGETTVPLGDLTADLGLRYERWHVEEGEDQSELAPKVSLYREDSTGRLWYLSAGRFFVMPSFFQIYMPMRSFGEPNYSLRPEKGWSYEGGVKGKDRSWSLGVFYTDVEDKIKYWSDPVTWMGKYVNLDEYRAYGVEGMFRVNLSGEMYYQQGISWTYGEELSGGTWSRSGDPRWDVTGSLNWARGSWGAGVTGRFYGDRAIANNSRGYSDEDLFLVDAFMSYTSKDVTFRLGASNLFDRRYVLDRNGYLTPERRLYISLDARF</sequence>
<dbReference type="HOGENOM" id="CLU_008287_18_0_0"/>
<name>H0UNT3_9BACT</name>
<dbReference type="PANTHER" id="PTHR30069:SF29">
    <property type="entry name" value="HEMOGLOBIN AND HEMOGLOBIN-HAPTOGLOBIN-BINDING PROTEIN 1-RELATED"/>
    <property type="match status" value="1"/>
</dbReference>
<gene>
    <name evidence="11" type="ORF">TheveDRAFT_0239</name>
</gene>
<evidence type="ECO:0000256" key="6">
    <source>
        <dbReference type="ARBA" id="ARBA00023077"/>
    </source>
</evidence>
<dbReference type="eggNOG" id="COG4206">
    <property type="taxonomic scope" value="Bacteria"/>
</dbReference>
<dbReference type="Gene3D" id="2.40.170.20">
    <property type="entry name" value="TonB-dependent receptor, beta-barrel domain"/>
    <property type="match status" value="1"/>
</dbReference>
<keyword evidence="4 9" id="KW-0812">Transmembrane</keyword>
<dbReference type="GO" id="GO:0015344">
    <property type="term" value="F:siderophore uptake transmembrane transporter activity"/>
    <property type="evidence" value="ECO:0007669"/>
    <property type="project" value="TreeGrafter"/>
</dbReference>
<dbReference type="InterPro" id="IPR039426">
    <property type="entry name" value="TonB-dep_rcpt-like"/>
</dbReference>
<reference evidence="11 12" key="1">
    <citation type="submission" date="2011-10" db="EMBL/GenBank/DDBJ databases">
        <title>The Noncontiguous Finished genome of Thermanaerovibrio velox DSM 12556.</title>
        <authorList>
            <consortium name="US DOE Joint Genome Institute (JGI-PGF)"/>
            <person name="Lucas S."/>
            <person name="Copeland A."/>
            <person name="Lapidus A."/>
            <person name="Glavina del Rio T."/>
            <person name="Dalin E."/>
            <person name="Tice H."/>
            <person name="Bruce D."/>
            <person name="Goodwin L."/>
            <person name="Pitluck S."/>
            <person name="Peters L."/>
            <person name="Mikhailova N."/>
            <person name="Teshima H."/>
            <person name="Kyrpides N."/>
            <person name="Mavromatis K."/>
            <person name="Ivanova N."/>
            <person name="Markowitz V."/>
            <person name="Cheng J.-F."/>
            <person name="Hugenholtz P."/>
            <person name="Woyke T."/>
            <person name="Wu D."/>
            <person name="Spring S."/>
            <person name="Brambilla E.-M."/>
            <person name="Klenk H.-P."/>
            <person name="Eisen J.A."/>
        </authorList>
    </citation>
    <scope>NUCLEOTIDE SEQUENCE [LARGE SCALE GENOMIC DNA]</scope>
    <source>
        <strain evidence="11 12">DSM 12556</strain>
    </source>
</reference>
<feature type="domain" description="TonB-dependent receptor plug" evidence="10">
    <location>
        <begin position="50"/>
        <end position="162"/>
    </location>
</feature>
<dbReference type="InterPro" id="IPR037066">
    <property type="entry name" value="Plug_dom_sf"/>
</dbReference>
<dbReference type="PROSITE" id="PS01156">
    <property type="entry name" value="TONB_DEPENDENT_REC_2"/>
    <property type="match status" value="1"/>
</dbReference>
<dbReference type="Pfam" id="PF07715">
    <property type="entry name" value="Plug"/>
    <property type="match status" value="1"/>
</dbReference>
<keyword evidence="5" id="KW-0732">Signal</keyword>
<keyword evidence="6" id="KW-0798">TonB box</keyword>
<keyword evidence="11" id="KW-0675">Receptor</keyword>
<comment type="subcellular location">
    <subcellularLocation>
        <location evidence="1 9">Cell outer membrane</location>
        <topology evidence="1 9">Multi-pass membrane protein</topology>
    </subcellularLocation>
</comment>
<dbReference type="EMBL" id="CM001377">
    <property type="protein sequence ID" value="EHM09419.1"/>
    <property type="molecule type" value="Genomic_DNA"/>
</dbReference>
<evidence type="ECO:0000256" key="2">
    <source>
        <dbReference type="ARBA" id="ARBA00022448"/>
    </source>
</evidence>
<dbReference type="STRING" id="926567.TheveDRAFT_0239"/>
<evidence type="ECO:0000313" key="11">
    <source>
        <dbReference type="EMBL" id="EHM09419.1"/>
    </source>
</evidence>
<dbReference type="Proteomes" id="UP000005730">
    <property type="component" value="Chromosome"/>
</dbReference>
<evidence type="ECO:0000256" key="3">
    <source>
        <dbReference type="ARBA" id="ARBA00022452"/>
    </source>
</evidence>
<dbReference type="InterPro" id="IPR012910">
    <property type="entry name" value="Plug_dom"/>
</dbReference>
<evidence type="ECO:0000256" key="9">
    <source>
        <dbReference type="PROSITE-ProRule" id="PRU01360"/>
    </source>
</evidence>
<evidence type="ECO:0000256" key="7">
    <source>
        <dbReference type="ARBA" id="ARBA00023136"/>
    </source>
</evidence>
<dbReference type="InterPro" id="IPR010917">
    <property type="entry name" value="TonB_rcpt_CS"/>
</dbReference>
<dbReference type="PANTHER" id="PTHR30069">
    <property type="entry name" value="TONB-DEPENDENT OUTER MEMBRANE RECEPTOR"/>
    <property type="match status" value="1"/>
</dbReference>
<evidence type="ECO:0000256" key="8">
    <source>
        <dbReference type="ARBA" id="ARBA00023237"/>
    </source>
</evidence>
<evidence type="ECO:0000256" key="1">
    <source>
        <dbReference type="ARBA" id="ARBA00004571"/>
    </source>
</evidence>
<dbReference type="AlphaFoldDB" id="H0UNT3"/>
<evidence type="ECO:0000259" key="10">
    <source>
        <dbReference type="Pfam" id="PF07715"/>
    </source>
</evidence>
<proteinExistence type="inferred from homology"/>
<keyword evidence="2 9" id="KW-0813">Transport</keyword>
<dbReference type="GO" id="GO:0009279">
    <property type="term" value="C:cell outer membrane"/>
    <property type="evidence" value="ECO:0007669"/>
    <property type="project" value="UniProtKB-SubCell"/>
</dbReference>
<keyword evidence="8 9" id="KW-0998">Cell outer membrane</keyword>
<dbReference type="PROSITE" id="PS52016">
    <property type="entry name" value="TONB_DEPENDENT_REC_3"/>
    <property type="match status" value="1"/>
</dbReference>
<keyword evidence="7 9" id="KW-0472">Membrane</keyword>
<keyword evidence="3 9" id="KW-1134">Transmembrane beta strand</keyword>
<keyword evidence="12" id="KW-1185">Reference proteome</keyword>
<accession>H0UNT3</accession>
<evidence type="ECO:0000313" key="12">
    <source>
        <dbReference type="Proteomes" id="UP000005730"/>
    </source>
</evidence>
<dbReference type="InterPro" id="IPR036942">
    <property type="entry name" value="Beta-barrel_TonB_sf"/>
</dbReference>
<dbReference type="SUPFAM" id="SSF56935">
    <property type="entry name" value="Porins"/>
    <property type="match status" value="1"/>
</dbReference>
<protein>
    <submittedName>
        <fullName evidence="11">Outer membrane cobalamin receptor protein</fullName>
    </submittedName>
</protein>
<dbReference type="Gene3D" id="2.170.130.10">
    <property type="entry name" value="TonB-dependent receptor, plug domain"/>
    <property type="match status" value="1"/>
</dbReference>